<dbReference type="AlphaFoldDB" id="A0A4R6RSK4"/>
<sequence length="525" mass="57067">MNVSATPLLLIVDEISAGTASIDICFDGARVWSIDVRDEDPAGGPHRFAWPQALQPFLTGRTRLSVHDSGSSVELAASETMFDDEAGRTRVTDEVGAPLVINKWGRLGVALEALGEEVQELILERSARLIALLEGLGLRPFVVGGTLLGAVRTGKLLPHDDDADIAYLSEHDSPADVAVEAFRVGSQLVAAGYELRRHSATHMQLLFRDDSGAVEHYIDVFAAFFTTDGKINQPFHVRGDMRRDELLPFGSVEINRLQFPAPADPARWLTVNYDANWRTPIPGYVLETPVATRRRFENWFGSFNLHREFWDERFAHGAVRGGDPQWASGAAWLLAEVAAFSSSTLVDLGCGDGVLTRALAAAHPGPNALGLDYSDVGLHVSRAGAMNDDSVTFAHTNFYRLTALAAPRANGVSGPFDAVANHLFEQLGHRGREQGWRLLRMALRSGGSARFTFNAHHAPDVHFDDPTGWHLTEGELSAEAASYGLRVEFVPLPVTAPSFAERRPIGARVHLGSHATPTSRPGRAA</sequence>
<dbReference type="RefSeq" id="WP_133617694.1">
    <property type="nucleotide sequence ID" value="NZ_SNYA01000008.1"/>
</dbReference>
<comment type="caution">
    <text evidence="2">The sequence shown here is derived from an EMBL/GenBank/DDBJ whole genome shotgun (WGS) entry which is preliminary data.</text>
</comment>
<evidence type="ECO:0000259" key="1">
    <source>
        <dbReference type="Pfam" id="PF13649"/>
    </source>
</evidence>
<dbReference type="PANTHER" id="PTHR13627">
    <property type="entry name" value="FUKUTIN RELATED PROTEIN"/>
    <property type="match status" value="1"/>
</dbReference>
<organism evidence="2 3">
    <name type="scientific">Leucobacter luti</name>
    <dbReference type="NCBI Taxonomy" id="340320"/>
    <lineage>
        <taxon>Bacteria</taxon>
        <taxon>Bacillati</taxon>
        <taxon>Actinomycetota</taxon>
        <taxon>Actinomycetes</taxon>
        <taxon>Micrococcales</taxon>
        <taxon>Microbacteriaceae</taxon>
        <taxon>Leucobacter</taxon>
    </lineage>
</organism>
<dbReference type="Pfam" id="PF13649">
    <property type="entry name" value="Methyltransf_25"/>
    <property type="match status" value="1"/>
</dbReference>
<accession>A0A4R6RSK4</accession>
<protein>
    <submittedName>
        <fullName evidence="2">LicD family protein</fullName>
    </submittedName>
</protein>
<evidence type="ECO:0000313" key="3">
    <source>
        <dbReference type="Proteomes" id="UP000295601"/>
    </source>
</evidence>
<dbReference type="InterPro" id="IPR041698">
    <property type="entry name" value="Methyltransf_25"/>
</dbReference>
<reference evidence="2 3" key="1">
    <citation type="submission" date="2019-03" db="EMBL/GenBank/DDBJ databases">
        <title>Genomic analyses of the natural microbiome of Caenorhabditis elegans.</title>
        <authorList>
            <person name="Samuel B."/>
        </authorList>
    </citation>
    <scope>NUCLEOTIDE SEQUENCE [LARGE SCALE GENOMIC DNA]</scope>
    <source>
        <strain evidence="2 3">JUb18</strain>
    </source>
</reference>
<dbReference type="GO" id="GO:0009100">
    <property type="term" value="P:glycoprotein metabolic process"/>
    <property type="evidence" value="ECO:0007669"/>
    <property type="project" value="UniProtKB-ARBA"/>
</dbReference>
<dbReference type="InterPro" id="IPR052613">
    <property type="entry name" value="LicD_transferase"/>
</dbReference>
<gene>
    <name evidence="2" type="ORF">EDF62_3157</name>
</gene>
<feature type="domain" description="Methyltransferase" evidence="1">
    <location>
        <begin position="346"/>
        <end position="447"/>
    </location>
</feature>
<dbReference type="SUPFAM" id="SSF53335">
    <property type="entry name" value="S-adenosyl-L-methionine-dependent methyltransferases"/>
    <property type="match status" value="1"/>
</dbReference>
<dbReference type="PANTHER" id="PTHR13627:SF31">
    <property type="entry name" value="RIBITOL 5-PHOSPHATE TRANSFERASE FKRP"/>
    <property type="match status" value="1"/>
</dbReference>
<name>A0A4R6RSK4_9MICO</name>
<dbReference type="EMBL" id="SNYA01000008">
    <property type="protein sequence ID" value="TDP89859.1"/>
    <property type="molecule type" value="Genomic_DNA"/>
</dbReference>
<evidence type="ECO:0000313" key="2">
    <source>
        <dbReference type="EMBL" id="TDP89859.1"/>
    </source>
</evidence>
<keyword evidence="3" id="KW-1185">Reference proteome</keyword>
<dbReference type="Gene3D" id="3.40.50.150">
    <property type="entry name" value="Vaccinia Virus protein VP39"/>
    <property type="match status" value="1"/>
</dbReference>
<dbReference type="CDD" id="cd02440">
    <property type="entry name" value="AdoMet_MTases"/>
    <property type="match status" value="1"/>
</dbReference>
<dbReference type="Proteomes" id="UP000295601">
    <property type="component" value="Unassembled WGS sequence"/>
</dbReference>
<proteinExistence type="predicted"/>
<dbReference type="OrthoDB" id="3780655at2"/>
<dbReference type="InterPro" id="IPR029063">
    <property type="entry name" value="SAM-dependent_MTases_sf"/>
</dbReference>